<gene>
    <name evidence="2" type="ORF">FA09DRAFT_332814</name>
</gene>
<name>A0A316Z3C8_9BASI</name>
<feature type="region of interest" description="Disordered" evidence="1">
    <location>
        <begin position="76"/>
        <end position="110"/>
    </location>
</feature>
<accession>A0A316Z3C8</accession>
<feature type="region of interest" description="Disordered" evidence="1">
    <location>
        <begin position="126"/>
        <end position="165"/>
    </location>
</feature>
<dbReference type="EMBL" id="KZ819310">
    <property type="protein sequence ID" value="PWN94693.1"/>
    <property type="molecule type" value="Genomic_DNA"/>
</dbReference>
<feature type="compositionally biased region" description="Basic residues" evidence="1">
    <location>
        <begin position="80"/>
        <end position="96"/>
    </location>
</feature>
<dbReference type="GeneID" id="37271152"/>
<keyword evidence="3" id="KW-1185">Reference proteome</keyword>
<reference evidence="2 3" key="1">
    <citation type="journal article" date="2018" name="Mol. Biol. Evol.">
        <title>Broad Genomic Sampling Reveals a Smut Pathogenic Ancestry of the Fungal Clade Ustilaginomycotina.</title>
        <authorList>
            <person name="Kijpornyongpan T."/>
            <person name="Mondo S.J."/>
            <person name="Barry K."/>
            <person name="Sandor L."/>
            <person name="Lee J."/>
            <person name="Lipzen A."/>
            <person name="Pangilinan J."/>
            <person name="LaButti K."/>
            <person name="Hainaut M."/>
            <person name="Henrissat B."/>
            <person name="Grigoriev I.V."/>
            <person name="Spatafora J.W."/>
            <person name="Aime M.C."/>
        </authorList>
    </citation>
    <scope>NUCLEOTIDE SEQUENCE [LARGE SCALE GENOMIC DNA]</scope>
    <source>
        <strain evidence="2 3">MCA 4186</strain>
    </source>
</reference>
<dbReference type="Proteomes" id="UP000245946">
    <property type="component" value="Unassembled WGS sequence"/>
</dbReference>
<protein>
    <submittedName>
        <fullName evidence="2">Uncharacterized protein</fullName>
    </submittedName>
</protein>
<evidence type="ECO:0000256" key="1">
    <source>
        <dbReference type="SAM" id="MobiDB-lite"/>
    </source>
</evidence>
<organism evidence="2 3">
    <name type="scientific">Tilletiopsis washingtonensis</name>
    <dbReference type="NCBI Taxonomy" id="58919"/>
    <lineage>
        <taxon>Eukaryota</taxon>
        <taxon>Fungi</taxon>
        <taxon>Dikarya</taxon>
        <taxon>Basidiomycota</taxon>
        <taxon>Ustilaginomycotina</taxon>
        <taxon>Exobasidiomycetes</taxon>
        <taxon>Entylomatales</taxon>
        <taxon>Entylomatales incertae sedis</taxon>
        <taxon>Tilletiopsis</taxon>
    </lineage>
</organism>
<dbReference type="RefSeq" id="XP_025594972.1">
    <property type="nucleotide sequence ID" value="XM_025743608.1"/>
</dbReference>
<proteinExistence type="predicted"/>
<sequence>MQAAHGTPGEASLWYTARRHGAARGQLELAAGLAHLARPNIPRALLSQRARPDANIEAHLPLRARAAAVGGLDVRDCRSTSRRGARSRVQRSRRQARSGARRDAAWRARASGAHVRSVVDPLLAPTVRGRSRPRRARPAAAGTAPLQHEMPPGPSHATQRGETWASSSWPTNALLLRSRALQHLRQLAASACAL</sequence>
<evidence type="ECO:0000313" key="3">
    <source>
        <dbReference type="Proteomes" id="UP000245946"/>
    </source>
</evidence>
<evidence type="ECO:0000313" key="2">
    <source>
        <dbReference type="EMBL" id="PWN94693.1"/>
    </source>
</evidence>
<dbReference type="AlphaFoldDB" id="A0A316Z3C8"/>
<feature type="compositionally biased region" description="Polar residues" evidence="1">
    <location>
        <begin position="156"/>
        <end position="165"/>
    </location>
</feature>